<dbReference type="EC" id="3.5.1.2" evidence="2"/>
<proteinExistence type="inferred from homology"/>
<dbReference type="RefSeq" id="WP_015756754.1">
    <property type="nucleotide sequence ID" value="NC_013216.1"/>
</dbReference>
<dbReference type="HOGENOM" id="CLU_064047_0_0_9"/>
<dbReference type="HAMAP" id="MF_02213">
    <property type="entry name" value="Lipid_II_synth_GatD"/>
    <property type="match status" value="1"/>
</dbReference>
<comment type="catalytic activity">
    <reaction evidence="2">
        <text>L-glutamine + H2O = L-glutamate + NH4(+)</text>
        <dbReference type="Rhea" id="RHEA:15889"/>
        <dbReference type="ChEBI" id="CHEBI:15377"/>
        <dbReference type="ChEBI" id="CHEBI:28938"/>
        <dbReference type="ChEBI" id="CHEBI:29985"/>
        <dbReference type="ChEBI" id="CHEBI:58359"/>
        <dbReference type="EC" id="3.5.1.2"/>
    </reaction>
</comment>
<comment type="similarity">
    <text evidence="2">Belongs to the CobB/CobQ family. GatD subfamily.</text>
</comment>
<accession>C8W4H1</accession>
<sequence>MLTVCHLYPDLLNLYGDRGNVMAFVRRCRWRNIPVQVKEVNIGETLDFAEVDFLFLGGGSDREQTLLNKDLTSRTAGLREAIEDGLVLLAICGGYQMLGRYYRTHEGEEIPGLGILDLYTEAGARRLIGNVAVEMLLDNITVKVTGFENHSGQTFLGDVSPLGKVLAGFGNNGRDKQEGARYKNVFCSYLHGPLLPKNTVLADYLITLAMRRRGISGDLQPLEDALEERANAVMLERLLKNTG</sequence>
<dbReference type="Pfam" id="PF07685">
    <property type="entry name" value="GATase_3"/>
    <property type="match status" value="1"/>
</dbReference>
<dbReference type="KEGG" id="dae:Dtox_1154"/>
<dbReference type="CDD" id="cd01750">
    <property type="entry name" value="GATase1_CobQ"/>
    <property type="match status" value="1"/>
</dbReference>
<dbReference type="PANTHER" id="PTHR21343">
    <property type="entry name" value="DETHIOBIOTIN SYNTHETASE"/>
    <property type="match status" value="1"/>
</dbReference>
<comment type="function">
    <text evidence="2">The lipid II isoglutaminyl synthase complex catalyzes the formation of alpha-D-isoglutamine in the cell wall lipid II stem peptide. The GatD subunit catalyzes the hydrolysis of glutamine to glutamate and ammonia. The resulting ammonia molecule is channeled to the active site of MurT.</text>
</comment>
<comment type="pathway">
    <text evidence="2">Cell wall biogenesis; peptidoglycan biosynthesis.</text>
</comment>
<dbReference type="PROSITE" id="PS51274">
    <property type="entry name" value="GATASE_COBBQ"/>
    <property type="match status" value="1"/>
</dbReference>
<dbReference type="EC" id="6.3.5.13" evidence="2"/>
<dbReference type="OrthoDB" id="9782045at2"/>
<dbReference type="GO" id="GO:0016740">
    <property type="term" value="F:transferase activity"/>
    <property type="evidence" value="ECO:0007669"/>
    <property type="project" value="UniProtKB-KW"/>
</dbReference>
<name>C8W4H1_DESAS</name>
<dbReference type="STRING" id="485916.Dtox_1154"/>
<reference evidence="4 5" key="1">
    <citation type="journal article" date="2009" name="Stand. Genomic Sci.">
        <title>Complete genome sequence of Desulfotomaculum acetoxidans type strain (5575).</title>
        <authorList>
            <person name="Spring S."/>
            <person name="Lapidus A."/>
            <person name="Schroder M."/>
            <person name="Gleim D."/>
            <person name="Sims D."/>
            <person name="Meincke L."/>
            <person name="Glavina Del Rio T."/>
            <person name="Tice H."/>
            <person name="Copeland A."/>
            <person name="Cheng J.F."/>
            <person name="Lucas S."/>
            <person name="Chen F."/>
            <person name="Nolan M."/>
            <person name="Bruce D."/>
            <person name="Goodwin L."/>
            <person name="Pitluck S."/>
            <person name="Ivanova N."/>
            <person name="Mavromatis K."/>
            <person name="Mikhailova N."/>
            <person name="Pati A."/>
            <person name="Chen A."/>
            <person name="Palaniappan K."/>
            <person name="Land M."/>
            <person name="Hauser L."/>
            <person name="Chang Y.J."/>
            <person name="Jeffries C.D."/>
            <person name="Chain P."/>
            <person name="Saunders E."/>
            <person name="Brettin T."/>
            <person name="Detter J.C."/>
            <person name="Goker M."/>
            <person name="Bristow J."/>
            <person name="Eisen J.A."/>
            <person name="Markowitz V."/>
            <person name="Hugenholtz P."/>
            <person name="Kyrpides N.C."/>
            <person name="Klenk H.P."/>
            <person name="Han C."/>
        </authorList>
    </citation>
    <scope>NUCLEOTIDE SEQUENCE [LARGE SCALE GENOMIC DNA]</scope>
    <source>
        <strain evidence="5">ATCC 49208 / DSM 771 / VKM B-1644</strain>
    </source>
</reference>
<dbReference type="GO" id="GO:0140282">
    <property type="term" value="F:carbon-nitrogen ligase activity on lipid II"/>
    <property type="evidence" value="ECO:0007669"/>
    <property type="project" value="UniProtKB-UniRule"/>
</dbReference>
<comment type="subunit">
    <text evidence="2">Forms a heterodimer with MurT.</text>
</comment>
<keyword evidence="2" id="KW-0961">Cell wall biogenesis/degradation</keyword>
<protein>
    <recommendedName>
        <fullName evidence="2">Lipid II isoglutaminyl synthase (glutamine-hydrolyzing) subunit GatD</fullName>
        <ecNumber evidence="2">6.3.5.13</ecNumber>
    </recommendedName>
    <alternativeName>
        <fullName evidence="2">Lipid II isoglutaminyl synthase glutaminase subunit</fullName>
        <ecNumber evidence="2">3.5.1.2</ecNumber>
    </alternativeName>
</protein>
<keyword evidence="1 2" id="KW-0315">Glutamine amidotransferase</keyword>
<dbReference type="GO" id="GO:0004359">
    <property type="term" value="F:glutaminase activity"/>
    <property type="evidence" value="ECO:0007669"/>
    <property type="project" value="UniProtKB-UniRule"/>
</dbReference>
<feature type="active site" evidence="2">
    <location>
        <position position="191"/>
    </location>
</feature>
<dbReference type="InterPro" id="IPR033949">
    <property type="entry name" value="CobQ_GATase1"/>
</dbReference>
<dbReference type="AlphaFoldDB" id="C8W4H1"/>
<feature type="active site" description="Nucleophile" evidence="2">
    <location>
        <position position="92"/>
    </location>
</feature>
<dbReference type="eggNOG" id="COG3442">
    <property type="taxonomic scope" value="Bacteria"/>
</dbReference>
<organism evidence="4 5">
    <name type="scientific">Desulfofarcimen acetoxidans (strain ATCC 49208 / DSM 771 / KCTC 5769 / VKM B-1644 / 5575)</name>
    <name type="common">Desulfotomaculum acetoxidans</name>
    <dbReference type="NCBI Taxonomy" id="485916"/>
    <lineage>
        <taxon>Bacteria</taxon>
        <taxon>Bacillati</taxon>
        <taxon>Bacillota</taxon>
        <taxon>Clostridia</taxon>
        <taxon>Eubacteriales</taxon>
        <taxon>Peptococcaceae</taxon>
        <taxon>Desulfofarcimen</taxon>
    </lineage>
</organism>
<dbReference type="Gene3D" id="3.40.50.880">
    <property type="match status" value="1"/>
</dbReference>
<dbReference type="GO" id="GO:0071555">
    <property type="term" value="P:cell wall organization"/>
    <property type="evidence" value="ECO:0007669"/>
    <property type="project" value="UniProtKB-KW"/>
</dbReference>
<keyword evidence="2" id="KW-0573">Peptidoglycan synthesis</keyword>
<evidence type="ECO:0000256" key="1">
    <source>
        <dbReference type="ARBA" id="ARBA00022962"/>
    </source>
</evidence>
<dbReference type="GO" id="GO:0009252">
    <property type="term" value="P:peptidoglycan biosynthetic process"/>
    <property type="evidence" value="ECO:0007669"/>
    <property type="project" value="UniProtKB-UniRule"/>
</dbReference>
<dbReference type="InterPro" id="IPR043702">
    <property type="entry name" value="Lipid_II_synth_GatD"/>
</dbReference>
<keyword evidence="4" id="KW-0808">Transferase</keyword>
<keyword evidence="2" id="KW-0133">Cell shape</keyword>
<evidence type="ECO:0000313" key="4">
    <source>
        <dbReference type="EMBL" id="ACV62039.1"/>
    </source>
</evidence>
<feature type="binding site" evidence="2">
    <location>
        <position position="126"/>
    </location>
    <ligand>
        <name>substrate</name>
    </ligand>
</feature>
<comment type="catalytic activity">
    <reaction evidence="2">
        <text>beta-D-GlcNAc-(1-&gt;4)-Mur2Ac(oyl-L-Ala-gamma-D-Glu-L-Lys-D-Ala-D-Ala)-di-trans,octa-cis-undecaprenyl diphosphate + L-glutamine + ATP + H2O = beta-D-GlcNAc-(1-&gt;4)-Mur2Ac(oyl-L-Ala-D-isoglutaminyl-L-Lys-D-Ala-D-Ala)-di-trans,octa-cis-undecaprenyl diphosphate + L-glutamate + ADP + phosphate + H(+)</text>
        <dbReference type="Rhea" id="RHEA:57928"/>
        <dbReference type="ChEBI" id="CHEBI:15377"/>
        <dbReference type="ChEBI" id="CHEBI:15378"/>
        <dbReference type="ChEBI" id="CHEBI:29985"/>
        <dbReference type="ChEBI" id="CHEBI:30616"/>
        <dbReference type="ChEBI" id="CHEBI:43474"/>
        <dbReference type="ChEBI" id="CHEBI:58359"/>
        <dbReference type="ChEBI" id="CHEBI:60033"/>
        <dbReference type="ChEBI" id="CHEBI:62233"/>
        <dbReference type="ChEBI" id="CHEBI:456216"/>
        <dbReference type="EC" id="6.3.5.13"/>
    </reaction>
</comment>
<dbReference type="UniPathway" id="UPA00219"/>
<dbReference type="InterPro" id="IPR011698">
    <property type="entry name" value="GATase_3"/>
</dbReference>
<dbReference type="EMBL" id="CP001720">
    <property type="protein sequence ID" value="ACV62039.1"/>
    <property type="molecule type" value="Genomic_DNA"/>
</dbReference>
<evidence type="ECO:0000259" key="3">
    <source>
        <dbReference type="Pfam" id="PF07685"/>
    </source>
</evidence>
<dbReference type="SUPFAM" id="SSF52317">
    <property type="entry name" value="Class I glutamine amidotransferase-like"/>
    <property type="match status" value="1"/>
</dbReference>
<dbReference type="Proteomes" id="UP000002217">
    <property type="component" value="Chromosome"/>
</dbReference>
<evidence type="ECO:0000313" key="5">
    <source>
        <dbReference type="Proteomes" id="UP000002217"/>
    </source>
</evidence>
<evidence type="ECO:0000256" key="2">
    <source>
        <dbReference type="HAMAP-Rule" id="MF_02213"/>
    </source>
</evidence>
<keyword evidence="2" id="KW-0378">Hydrolase</keyword>
<feature type="domain" description="CobB/CobQ-like glutamine amidotransferase" evidence="3">
    <location>
        <begin position="3"/>
        <end position="198"/>
    </location>
</feature>
<keyword evidence="2" id="KW-0436">Ligase</keyword>
<dbReference type="PANTHER" id="PTHR21343:SF9">
    <property type="entry name" value="LIPID II ISOGLUTAMINYL SYNTHASE (GLUTAMINE-HYDROLYZING) SUBUNIT GATD"/>
    <property type="match status" value="1"/>
</dbReference>
<keyword evidence="5" id="KW-1185">Reference proteome</keyword>
<dbReference type="GO" id="GO:0009236">
    <property type="term" value="P:cobalamin biosynthetic process"/>
    <property type="evidence" value="ECO:0007669"/>
    <property type="project" value="InterPro"/>
</dbReference>
<dbReference type="InterPro" id="IPR029062">
    <property type="entry name" value="Class_I_gatase-like"/>
</dbReference>
<dbReference type="GO" id="GO:0008360">
    <property type="term" value="P:regulation of cell shape"/>
    <property type="evidence" value="ECO:0007669"/>
    <property type="project" value="UniProtKB-KW"/>
</dbReference>
<gene>
    <name evidence="2" type="primary">gatD</name>
    <name evidence="4" type="ordered locus">Dtox_1154</name>
</gene>